<dbReference type="PANTHER" id="PTHR31885">
    <property type="entry name" value="GH04784P"/>
    <property type="match status" value="1"/>
</dbReference>
<feature type="transmembrane region" description="Helical" evidence="6">
    <location>
        <begin position="100"/>
        <end position="120"/>
    </location>
</feature>
<evidence type="ECO:0000256" key="6">
    <source>
        <dbReference type="SAM" id="Phobius"/>
    </source>
</evidence>
<sequence>MRLSDLCLRLFYVDAVLELLAPWVFPEARYVTKPLLMLLLAGHVGLESKSLLVVLFFAWLGDVFLLIPGDNPLFFQLGLGSFLLMQFAYIRLFHLRSKEIWHWSIGAIMVYVVNLLRFLWPHVAEGLRIPVVVYAIALGAMLYFGAKLKDKVIFWGALLFVISDSLLALGKFYYTIPGNSFLVMSTYILAQLLLISRLRKLQLTN</sequence>
<comment type="caution">
    <text evidence="7">The sequence shown here is derived from an EMBL/GenBank/DDBJ whole genome shotgun (WGS) entry which is preliminary data.</text>
</comment>
<keyword evidence="5 6" id="KW-0472">Membrane</keyword>
<evidence type="ECO:0000313" key="8">
    <source>
        <dbReference type="Proteomes" id="UP001598138"/>
    </source>
</evidence>
<evidence type="ECO:0000256" key="1">
    <source>
        <dbReference type="ARBA" id="ARBA00004141"/>
    </source>
</evidence>
<comment type="similarity">
    <text evidence="2">Belongs to the TMEM86 family.</text>
</comment>
<gene>
    <name evidence="7" type="ORF">U0R10_01065</name>
</gene>
<reference evidence="7 8" key="1">
    <citation type="submission" date="2024-03" db="EMBL/GenBank/DDBJ databases">
        <title>Aquirufa genome sequencing.</title>
        <authorList>
            <person name="Pitt A."/>
            <person name="Hahn M.W."/>
        </authorList>
    </citation>
    <scope>NUCLEOTIDE SEQUENCE [LARGE SCALE GENOMIC DNA]</scope>
    <source>
        <strain evidence="7 8">OSTEICH-129V</strain>
    </source>
</reference>
<dbReference type="InterPro" id="IPR012506">
    <property type="entry name" value="TMEM86B-like"/>
</dbReference>
<proteinExistence type="inferred from homology"/>
<dbReference type="Proteomes" id="UP001598138">
    <property type="component" value="Unassembled WGS sequence"/>
</dbReference>
<dbReference type="Pfam" id="PF07947">
    <property type="entry name" value="YhhN"/>
    <property type="match status" value="1"/>
</dbReference>
<keyword evidence="8" id="KW-1185">Reference proteome</keyword>
<keyword evidence="4 6" id="KW-1133">Transmembrane helix</keyword>
<organism evidence="7 8">
    <name type="scientific">Aquirufa avitistagni</name>
    <dbReference type="NCBI Taxonomy" id="3104728"/>
    <lineage>
        <taxon>Bacteria</taxon>
        <taxon>Pseudomonadati</taxon>
        <taxon>Bacteroidota</taxon>
        <taxon>Cytophagia</taxon>
        <taxon>Cytophagales</taxon>
        <taxon>Flectobacillaceae</taxon>
        <taxon>Aquirufa</taxon>
    </lineage>
</organism>
<feature type="transmembrane region" description="Helical" evidence="6">
    <location>
        <begin position="126"/>
        <end position="145"/>
    </location>
</feature>
<protein>
    <submittedName>
        <fullName evidence="7">Lysoplasmalogenase</fullName>
    </submittedName>
</protein>
<evidence type="ECO:0000313" key="7">
    <source>
        <dbReference type="EMBL" id="MFD3393199.1"/>
    </source>
</evidence>
<name>A0ABW6DBS8_9BACT</name>
<comment type="subcellular location">
    <subcellularLocation>
        <location evidence="1">Membrane</location>
        <topology evidence="1">Multi-pass membrane protein</topology>
    </subcellularLocation>
</comment>
<feature type="transmembrane region" description="Helical" evidence="6">
    <location>
        <begin position="37"/>
        <end position="61"/>
    </location>
</feature>
<evidence type="ECO:0000256" key="5">
    <source>
        <dbReference type="ARBA" id="ARBA00023136"/>
    </source>
</evidence>
<evidence type="ECO:0000256" key="4">
    <source>
        <dbReference type="ARBA" id="ARBA00022989"/>
    </source>
</evidence>
<accession>A0ABW6DBS8</accession>
<feature type="transmembrane region" description="Helical" evidence="6">
    <location>
        <begin position="180"/>
        <end position="198"/>
    </location>
</feature>
<feature type="transmembrane region" description="Helical" evidence="6">
    <location>
        <begin position="152"/>
        <end position="174"/>
    </location>
</feature>
<dbReference type="EMBL" id="JBBKXZ010000001">
    <property type="protein sequence ID" value="MFD3393199.1"/>
    <property type="molecule type" value="Genomic_DNA"/>
</dbReference>
<keyword evidence="3 6" id="KW-0812">Transmembrane</keyword>
<dbReference type="RefSeq" id="WP_377981827.1">
    <property type="nucleotide sequence ID" value="NZ_JBBKXZ010000001.1"/>
</dbReference>
<evidence type="ECO:0000256" key="2">
    <source>
        <dbReference type="ARBA" id="ARBA00007375"/>
    </source>
</evidence>
<feature type="transmembrane region" description="Helical" evidence="6">
    <location>
        <begin position="73"/>
        <end position="93"/>
    </location>
</feature>
<evidence type="ECO:0000256" key="3">
    <source>
        <dbReference type="ARBA" id="ARBA00022692"/>
    </source>
</evidence>
<dbReference type="PANTHER" id="PTHR31885:SF6">
    <property type="entry name" value="GH04784P"/>
    <property type="match status" value="1"/>
</dbReference>